<proteinExistence type="predicted"/>
<evidence type="ECO:0000313" key="5">
    <source>
        <dbReference type="EMBL" id="KKR43009.1"/>
    </source>
</evidence>
<dbReference type="EMBL" id="LBYA01000016">
    <property type="protein sequence ID" value="KKR43009.1"/>
    <property type="molecule type" value="Genomic_DNA"/>
</dbReference>
<feature type="transmembrane region" description="Helical" evidence="2">
    <location>
        <begin position="235"/>
        <end position="256"/>
    </location>
</feature>
<evidence type="ECO:0000256" key="2">
    <source>
        <dbReference type="SAM" id="Phobius"/>
    </source>
</evidence>
<feature type="region of interest" description="Disordered" evidence="1">
    <location>
        <begin position="142"/>
        <end position="201"/>
    </location>
</feature>
<evidence type="ECO:0000256" key="3">
    <source>
        <dbReference type="SAM" id="SignalP"/>
    </source>
</evidence>
<keyword evidence="2" id="KW-1133">Transmembrane helix</keyword>
<dbReference type="Proteomes" id="UP000034215">
    <property type="component" value="Unassembled WGS sequence"/>
</dbReference>
<name>A0A0G0QRD8_9BACT</name>
<protein>
    <recommendedName>
        <fullName evidence="4">LTD domain-containing protein</fullName>
    </recommendedName>
</protein>
<reference evidence="5 6" key="1">
    <citation type="journal article" date="2015" name="Nature">
        <title>rRNA introns, odd ribosomes, and small enigmatic genomes across a large radiation of phyla.</title>
        <authorList>
            <person name="Brown C.T."/>
            <person name="Hug L.A."/>
            <person name="Thomas B.C."/>
            <person name="Sharon I."/>
            <person name="Castelle C.J."/>
            <person name="Singh A."/>
            <person name="Wilkins M.J."/>
            <person name="Williams K.H."/>
            <person name="Banfield J.F."/>
        </authorList>
    </citation>
    <scope>NUCLEOTIDE SEQUENCE [LARGE SCALE GENOMIC DNA]</scope>
</reference>
<feature type="chain" id="PRO_5002534163" description="LTD domain-containing protein" evidence="3">
    <location>
        <begin position="25"/>
        <end position="266"/>
    </location>
</feature>
<dbReference type="InterPro" id="IPR036415">
    <property type="entry name" value="Lamin_tail_dom_sf"/>
</dbReference>
<feature type="compositionally biased region" description="Low complexity" evidence="1">
    <location>
        <begin position="162"/>
        <end position="185"/>
    </location>
</feature>
<keyword evidence="2" id="KW-0472">Membrane</keyword>
<organism evidence="5 6">
    <name type="scientific">Candidatus Woesebacteria bacterium GW2011_GWB1_40_12</name>
    <dbReference type="NCBI Taxonomy" id="1618576"/>
    <lineage>
        <taxon>Bacteria</taxon>
        <taxon>Candidatus Woeseibacteriota</taxon>
    </lineage>
</organism>
<evidence type="ECO:0000313" key="6">
    <source>
        <dbReference type="Proteomes" id="UP000034215"/>
    </source>
</evidence>
<gene>
    <name evidence="5" type="ORF">UT76_C0016G0001</name>
</gene>
<comment type="caution">
    <text evidence="5">The sequence shown here is derived from an EMBL/GenBank/DDBJ whole genome shotgun (WGS) entry which is preliminary data.</text>
</comment>
<feature type="domain" description="LTD" evidence="4">
    <location>
        <begin position="20"/>
        <end position="117"/>
    </location>
</feature>
<evidence type="ECO:0000259" key="4">
    <source>
        <dbReference type="Pfam" id="PF00932"/>
    </source>
</evidence>
<dbReference type="InterPro" id="IPR001322">
    <property type="entry name" value="Lamin_tail_dom"/>
</dbReference>
<keyword evidence="2" id="KW-0812">Transmembrane</keyword>
<keyword evidence="3" id="KW-0732">Signal</keyword>
<dbReference type="SUPFAM" id="SSF74853">
    <property type="entry name" value="Lamin A/C globular tail domain"/>
    <property type="match status" value="1"/>
</dbReference>
<feature type="compositionally biased region" description="Pro residues" evidence="1">
    <location>
        <begin position="151"/>
        <end position="161"/>
    </location>
</feature>
<feature type="signal peptide" evidence="3">
    <location>
        <begin position="1"/>
        <end position="24"/>
    </location>
</feature>
<sequence>MRKFTLFVVGLLVVCSIFPQKVKAQVVINEFVANGTPEWVEFYNSSPSADYIKNYYLDDDQNFLDDTGSGTKKLLTSLNTLNPTFPYFETTSFFNNSGDWIILFDQNGMMLDQFQYTSDPGRDFPIGRFPDSTGSFLMLSYSTKADGNSSPPTPVPTPTPTPVNITPTPNPTPTKTALPTATPTKTPKPTPGSTPQGAEQVSTTSAILGIETNTTTPYPTPSSDQAENNKNKIGILPFVLIIGGIGFIAVPISSIIRNGKKDSMDS</sequence>
<accession>A0A0G0QRD8</accession>
<dbReference type="AlphaFoldDB" id="A0A0G0QRD8"/>
<dbReference type="Pfam" id="PF00932">
    <property type="entry name" value="LTD"/>
    <property type="match status" value="1"/>
</dbReference>
<evidence type="ECO:0000256" key="1">
    <source>
        <dbReference type="SAM" id="MobiDB-lite"/>
    </source>
</evidence>